<reference evidence="5 6" key="1">
    <citation type="submission" date="2019-08" db="EMBL/GenBank/DDBJ databases">
        <title>Genomes of Subsaximicrobium wynnwilliamsii strains.</title>
        <authorList>
            <person name="Bowman J.P."/>
        </authorList>
    </citation>
    <scope>NUCLEOTIDE SEQUENCE [LARGE SCALE GENOMIC DNA]</scope>
    <source>
        <strain evidence="5 6">2-80-2</strain>
    </source>
</reference>
<sequence length="441" mass="47557">MILNTQLKQISLFASLAFCTLSMAQQDKMEKKILKSVDKHLEASIALLKKTVNINSGTMNFEGVRAVGTLYKEELDQLGFETQLTSGEAYDRAGHLIAKTTGKKGPKFLMIGHLDTVFELDSPFQEFIMLDDSMMKGPGVADMKGGDVIIILAMKALKDAGVLEDMSVEIIMTGDEEKSGSPLELSKKDLIDAAKRADIALGFENGDNNPKTIVVSRRGSSDWQLTVTGQPAHSSQVFSKEVGVGAIYETSRILNEFYLQLANEKDLTFNPGFILGGTDITINDDLTGGTAFGKNNVVAEKTVVHGDIRAVSPEQLKKAQDVMTKIVQAHYPKTTAELIFNDEGYPPLALTEGNTKLLGIYDGVSQDLGFGPVEAVNPRNAGAADISFTSGHVEMALDGLGLTGGSGDHTIEETGDLNTIATQAKITAVLMYRLMKKELGE</sequence>
<feature type="chain" id="PRO_5023023629" evidence="3">
    <location>
        <begin position="25"/>
        <end position="441"/>
    </location>
</feature>
<feature type="domain" description="Peptidase M20 dimerisation" evidence="4">
    <location>
        <begin position="216"/>
        <end position="334"/>
    </location>
</feature>
<keyword evidence="2" id="KW-0378">Hydrolase</keyword>
<dbReference type="AlphaFoldDB" id="A0A5C6ZGH2"/>
<dbReference type="InterPro" id="IPR050072">
    <property type="entry name" value="Peptidase_M20A"/>
</dbReference>
<name>A0A5C6ZGH2_9FLAO</name>
<evidence type="ECO:0000256" key="3">
    <source>
        <dbReference type="SAM" id="SignalP"/>
    </source>
</evidence>
<keyword evidence="3" id="KW-0732">Signal</keyword>
<dbReference type="EMBL" id="VORO01000015">
    <property type="protein sequence ID" value="TXD88307.1"/>
    <property type="molecule type" value="Genomic_DNA"/>
</dbReference>
<dbReference type="OrthoDB" id="9783294at2"/>
<evidence type="ECO:0000313" key="6">
    <source>
        <dbReference type="Proteomes" id="UP000321578"/>
    </source>
</evidence>
<dbReference type="InterPro" id="IPR011650">
    <property type="entry name" value="Peptidase_M20_dimer"/>
</dbReference>
<evidence type="ECO:0000256" key="2">
    <source>
        <dbReference type="ARBA" id="ARBA00022801"/>
    </source>
</evidence>
<dbReference type="SUPFAM" id="SSF53187">
    <property type="entry name" value="Zn-dependent exopeptidases"/>
    <property type="match status" value="1"/>
</dbReference>
<dbReference type="GO" id="GO:0046872">
    <property type="term" value="F:metal ion binding"/>
    <property type="evidence" value="ECO:0007669"/>
    <property type="project" value="UniProtKB-KW"/>
</dbReference>
<proteinExistence type="predicted"/>
<feature type="signal peptide" evidence="3">
    <location>
        <begin position="1"/>
        <end position="24"/>
    </location>
</feature>
<dbReference type="SUPFAM" id="SSF55031">
    <property type="entry name" value="Bacterial exopeptidase dimerisation domain"/>
    <property type="match status" value="1"/>
</dbReference>
<dbReference type="PANTHER" id="PTHR43808:SF32">
    <property type="entry name" value="ARGE_DAPE-RELATED DEACYLASE"/>
    <property type="match status" value="1"/>
</dbReference>
<evidence type="ECO:0000259" key="4">
    <source>
        <dbReference type="Pfam" id="PF07687"/>
    </source>
</evidence>
<dbReference type="GO" id="GO:0016787">
    <property type="term" value="F:hydrolase activity"/>
    <property type="evidence" value="ECO:0007669"/>
    <property type="project" value="UniProtKB-KW"/>
</dbReference>
<evidence type="ECO:0000256" key="1">
    <source>
        <dbReference type="ARBA" id="ARBA00022723"/>
    </source>
</evidence>
<dbReference type="InterPro" id="IPR036264">
    <property type="entry name" value="Bact_exopeptidase_dim_dom"/>
</dbReference>
<dbReference type="Pfam" id="PF07687">
    <property type="entry name" value="M20_dimer"/>
    <property type="match status" value="1"/>
</dbReference>
<dbReference type="PANTHER" id="PTHR43808">
    <property type="entry name" value="ACETYLORNITHINE DEACETYLASE"/>
    <property type="match status" value="1"/>
</dbReference>
<comment type="caution">
    <text evidence="5">The sequence shown here is derived from an EMBL/GenBank/DDBJ whole genome shotgun (WGS) entry which is preliminary data.</text>
</comment>
<accession>A0A5C6ZGH2</accession>
<dbReference type="Proteomes" id="UP000321578">
    <property type="component" value="Unassembled WGS sequence"/>
</dbReference>
<organism evidence="5 6">
    <name type="scientific">Subsaximicrobium wynnwilliamsii</name>
    <dbReference type="NCBI Taxonomy" id="291179"/>
    <lineage>
        <taxon>Bacteria</taxon>
        <taxon>Pseudomonadati</taxon>
        <taxon>Bacteroidota</taxon>
        <taxon>Flavobacteriia</taxon>
        <taxon>Flavobacteriales</taxon>
        <taxon>Flavobacteriaceae</taxon>
        <taxon>Subsaximicrobium</taxon>
    </lineage>
</organism>
<keyword evidence="1" id="KW-0479">Metal-binding</keyword>
<keyword evidence="6" id="KW-1185">Reference proteome</keyword>
<dbReference type="InterPro" id="IPR002933">
    <property type="entry name" value="Peptidase_M20"/>
</dbReference>
<dbReference type="Gene3D" id="3.40.630.10">
    <property type="entry name" value="Zn peptidases"/>
    <property type="match status" value="1"/>
</dbReference>
<protein>
    <submittedName>
        <fullName evidence="5">M20 family metallopeptidase</fullName>
    </submittedName>
</protein>
<dbReference type="Pfam" id="PF01546">
    <property type="entry name" value="Peptidase_M20"/>
    <property type="match status" value="1"/>
</dbReference>
<gene>
    <name evidence="5" type="ORF">ESY86_13455</name>
</gene>
<dbReference type="Gene3D" id="3.30.70.360">
    <property type="match status" value="1"/>
</dbReference>
<evidence type="ECO:0000313" key="5">
    <source>
        <dbReference type="EMBL" id="TXD88307.1"/>
    </source>
</evidence>